<evidence type="ECO:0000256" key="2">
    <source>
        <dbReference type="SAM" id="MobiDB-lite"/>
    </source>
</evidence>
<name>A0ABU2N2U1_9PSEU</name>
<dbReference type="InterPro" id="IPR027417">
    <property type="entry name" value="P-loop_NTPase"/>
</dbReference>
<keyword evidence="3" id="KW-1133">Transmembrane helix</keyword>
<evidence type="ECO:0000256" key="3">
    <source>
        <dbReference type="SAM" id="Phobius"/>
    </source>
</evidence>
<comment type="caution">
    <text evidence="5">The sequence shown here is derived from an EMBL/GenBank/DDBJ whole genome shotgun (WGS) entry which is preliminary data.</text>
</comment>
<accession>A0ABU2N2U1</accession>
<keyword evidence="6" id="KW-1185">Reference proteome</keyword>
<dbReference type="Pfam" id="PF13514">
    <property type="entry name" value="AAA_27"/>
    <property type="match status" value="1"/>
</dbReference>
<evidence type="ECO:0000259" key="4">
    <source>
        <dbReference type="Pfam" id="PF13514"/>
    </source>
</evidence>
<feature type="coiled-coil region" evidence="1">
    <location>
        <begin position="250"/>
        <end position="290"/>
    </location>
</feature>
<feature type="transmembrane region" description="Helical" evidence="3">
    <location>
        <begin position="510"/>
        <end position="532"/>
    </location>
</feature>
<feature type="domain" description="YhaN AAA" evidence="4">
    <location>
        <begin position="1"/>
        <end position="49"/>
    </location>
</feature>
<dbReference type="EMBL" id="JAVREJ010000001">
    <property type="protein sequence ID" value="MDT0348210.1"/>
    <property type="molecule type" value="Genomic_DNA"/>
</dbReference>
<organism evidence="5 6">
    <name type="scientific">Pseudonocardia charpentierae</name>
    <dbReference type="NCBI Taxonomy" id="3075545"/>
    <lineage>
        <taxon>Bacteria</taxon>
        <taxon>Bacillati</taxon>
        <taxon>Actinomycetota</taxon>
        <taxon>Actinomycetes</taxon>
        <taxon>Pseudonocardiales</taxon>
        <taxon>Pseudonocardiaceae</taxon>
        <taxon>Pseudonocardia</taxon>
    </lineage>
</organism>
<protein>
    <submittedName>
        <fullName evidence="5">AAA family ATPase</fullName>
    </submittedName>
</protein>
<gene>
    <name evidence="5" type="ORF">RM445_01555</name>
</gene>
<dbReference type="Gene3D" id="3.40.50.300">
    <property type="entry name" value="P-loop containing nucleotide triphosphate hydrolases"/>
    <property type="match status" value="2"/>
</dbReference>
<dbReference type="PANTHER" id="PTHR41259">
    <property type="entry name" value="DOUBLE-STRAND BREAK REPAIR RAD50 ATPASE, PUTATIVE-RELATED"/>
    <property type="match status" value="1"/>
</dbReference>
<keyword evidence="3" id="KW-0812">Transmembrane</keyword>
<evidence type="ECO:0000256" key="1">
    <source>
        <dbReference type="SAM" id="Coils"/>
    </source>
</evidence>
<feature type="coiled-coil region" evidence="1">
    <location>
        <begin position="435"/>
        <end position="469"/>
    </location>
</feature>
<evidence type="ECO:0000313" key="5">
    <source>
        <dbReference type="EMBL" id="MDT0348210.1"/>
    </source>
</evidence>
<dbReference type="SUPFAM" id="SSF52540">
    <property type="entry name" value="P-loop containing nucleoside triphosphate hydrolases"/>
    <property type="match status" value="1"/>
</dbReference>
<sequence length="1053" mass="112024">MRIESVTAQAFGPLAGETLALAPGLTVVSGVNESAKSSWHAALYAALCGRSRGAVAPTPEDRRLLERYKPWDGSPWLVSAVVVLDDGRRVEICQDLDGTSGSTVVELGDEDGDGVVPRTDITSEILTADGPDASRWLGLDRSAFGAVALVNQAEHRAVRDAAHGLQHYLLRAAESARTGGTAGPALAALDRFQQERLGREGGNPLLLAQERVRLAREARVVARRGQEQYLAGLAAACRRRSSTADDSARLQSAQGALRGLEALRDAARAADEARAAAERSRTELAAATAACEAAAARSVRAAAMSTGVPEQNSGRVDVDAPPDETALLDEVDSARRAWDIRPVPPPLDGPCTRQLRRELAALPDGADPAVRALAQQHREAVDAVAAHPVARPAPRPSPAPAEELRRIADVLTAPAPRLDATSAGGPALAELTSVVEAAETRQRETAAAAEAAEQDAATAAERYERMRAAAPVAGAKRSGKARGRLKALALTVLGVGVGLAALYFGLLAALVFSAIVILPVVVSLLAAVVVAVRAVRKPGKKPGQPLVEDLVGAIVTVREKRAAATRARDEARAAEEHLAECRAQQKAAQRGERPDPARQQALDWCAEHGLRADPAALRALADRTEQQSAWHDAERSRLAAAVARTGDELRAALRERGILDEGSPLEQFARYEEQSGGAGARRAELERALAARIAAEETAAHVVATRRDAVARLRSVAGAAGLDSSGEPETLVAALDGWRATRTAHGAVALAERPRPRFVTTDPTANGSGAAPELATLLDGGPPDDLRGREEALRAERDERLAQAWAADLAACEARQRRDELAKAAAVDPVRAGDRSVVTALIEVAQAEVRRARAALEQQPAALPVPVEGPGVARADEEVEAAEAELRRIEQLRRTTALTRRFLARAQEQAHQDLAPVLEATLRTWLPAVTGGRYVDATVDPETLAIQVYGSGGRWRPLDRLSAGTTDQVYLLLRVALAQHLATTGETCPLLLDGVTAQSDDERTREILDLLLRLAAERQVVLFTQEETVLRWAREHLDGDRHRVRELTRLPVA</sequence>
<dbReference type="RefSeq" id="WP_311554107.1">
    <property type="nucleotide sequence ID" value="NZ_JAVREJ010000001.1"/>
</dbReference>
<feature type="coiled-coil region" evidence="1">
    <location>
        <begin position="557"/>
        <end position="584"/>
    </location>
</feature>
<reference evidence="6" key="1">
    <citation type="submission" date="2023-07" db="EMBL/GenBank/DDBJ databases">
        <title>30 novel species of actinomycetes from the DSMZ collection.</title>
        <authorList>
            <person name="Nouioui I."/>
        </authorList>
    </citation>
    <scope>NUCLEOTIDE SEQUENCE [LARGE SCALE GENOMIC DNA]</scope>
    <source>
        <strain evidence="6">DSM 45834</strain>
    </source>
</reference>
<keyword evidence="3" id="KW-0472">Membrane</keyword>
<keyword evidence="1" id="KW-0175">Coiled coil</keyword>
<evidence type="ECO:0000313" key="6">
    <source>
        <dbReference type="Proteomes" id="UP001183202"/>
    </source>
</evidence>
<dbReference type="InterPro" id="IPR038734">
    <property type="entry name" value="YhaN_AAA"/>
</dbReference>
<dbReference type="PANTHER" id="PTHR41259:SF1">
    <property type="entry name" value="DOUBLE-STRAND BREAK REPAIR RAD50 ATPASE, PUTATIVE-RELATED"/>
    <property type="match status" value="1"/>
</dbReference>
<feature type="region of interest" description="Disordered" evidence="2">
    <location>
        <begin position="758"/>
        <end position="787"/>
    </location>
</feature>
<proteinExistence type="predicted"/>
<dbReference type="Proteomes" id="UP001183202">
    <property type="component" value="Unassembled WGS sequence"/>
</dbReference>
<feature type="transmembrane region" description="Helical" evidence="3">
    <location>
        <begin position="485"/>
        <end position="504"/>
    </location>
</feature>